<dbReference type="InterPro" id="IPR007730">
    <property type="entry name" value="SPOR-like_dom"/>
</dbReference>
<dbReference type="OrthoDB" id="9779128at2"/>
<dbReference type="GO" id="GO:0009279">
    <property type="term" value="C:cell outer membrane"/>
    <property type="evidence" value="ECO:0007669"/>
    <property type="project" value="TreeGrafter"/>
</dbReference>
<dbReference type="Gene3D" id="2.40.40.10">
    <property type="entry name" value="RlpA-like domain"/>
    <property type="match status" value="1"/>
</dbReference>
<evidence type="ECO:0000313" key="10">
    <source>
        <dbReference type="Proteomes" id="UP000054715"/>
    </source>
</evidence>
<dbReference type="SUPFAM" id="SSF50685">
    <property type="entry name" value="Barwin-like endoglucanases"/>
    <property type="match status" value="1"/>
</dbReference>
<proteinExistence type="inferred from homology"/>
<dbReference type="PATRIC" id="fig|455.5.peg.2557"/>
<dbReference type="STRING" id="455.Ljam_2433"/>
<organism evidence="8 10">
    <name type="scientific">Legionella jamestowniensis</name>
    <dbReference type="NCBI Taxonomy" id="455"/>
    <lineage>
        <taxon>Bacteria</taxon>
        <taxon>Pseudomonadati</taxon>
        <taxon>Pseudomonadota</taxon>
        <taxon>Gammaproteobacteria</taxon>
        <taxon>Legionellales</taxon>
        <taxon>Legionellaceae</taxon>
        <taxon>Legionella</taxon>
    </lineage>
</organism>
<evidence type="ECO:0000313" key="8">
    <source>
        <dbReference type="EMBL" id="KTD08238.1"/>
    </source>
</evidence>
<comment type="similarity">
    <text evidence="4 5">Belongs to the RlpA family.</text>
</comment>
<evidence type="ECO:0000259" key="7">
    <source>
        <dbReference type="PROSITE" id="PS51724"/>
    </source>
</evidence>
<protein>
    <recommendedName>
        <fullName evidence="4">Endolytic peptidoglycan transglycosylase RlpA</fullName>
        <ecNumber evidence="4">4.2.2.-</ecNumber>
    </recommendedName>
</protein>
<dbReference type="AlphaFoldDB" id="A0A0W0UK01"/>
<evidence type="ECO:0000256" key="5">
    <source>
        <dbReference type="RuleBase" id="RU003495"/>
    </source>
</evidence>
<evidence type="ECO:0000256" key="2">
    <source>
        <dbReference type="ARBA" id="ARBA00023239"/>
    </source>
</evidence>
<dbReference type="EC" id="4.2.2.-" evidence="4"/>
<feature type="compositionally biased region" description="Polar residues" evidence="6">
    <location>
        <begin position="36"/>
        <end position="46"/>
    </location>
</feature>
<dbReference type="InterPro" id="IPR036908">
    <property type="entry name" value="RlpA-like_sf"/>
</dbReference>
<accession>A0A0W0UK01</accession>
<comment type="function">
    <text evidence="4">Lytic transglycosylase with a strong preference for naked glycan strands that lack stem peptides.</text>
</comment>
<dbReference type="InterPro" id="IPR012997">
    <property type="entry name" value="RplA"/>
</dbReference>
<dbReference type="PROSITE" id="PS51724">
    <property type="entry name" value="SPOR"/>
    <property type="match status" value="1"/>
</dbReference>
<keyword evidence="3 4" id="KW-0961">Cell wall biogenesis/degradation</keyword>
<dbReference type="Proteomes" id="UP000093336">
    <property type="component" value="Unassembled WGS sequence"/>
</dbReference>
<dbReference type="EMBL" id="LNYG01000013">
    <property type="protein sequence ID" value="KTD08238.1"/>
    <property type="molecule type" value="Genomic_DNA"/>
</dbReference>
<dbReference type="InterPro" id="IPR009009">
    <property type="entry name" value="RlpA-like_DPBB"/>
</dbReference>
<feature type="domain" description="SPOR" evidence="7">
    <location>
        <begin position="194"/>
        <end position="270"/>
    </location>
</feature>
<dbReference type="GO" id="GO:0042834">
    <property type="term" value="F:peptidoglycan binding"/>
    <property type="evidence" value="ECO:0007669"/>
    <property type="project" value="InterPro"/>
</dbReference>
<dbReference type="EMBL" id="LYOZ01000010">
    <property type="protein sequence ID" value="OCH98560.1"/>
    <property type="molecule type" value="Genomic_DNA"/>
</dbReference>
<evidence type="ECO:0000256" key="1">
    <source>
        <dbReference type="ARBA" id="ARBA00022729"/>
    </source>
</evidence>
<dbReference type="NCBIfam" id="TIGR00413">
    <property type="entry name" value="rlpA"/>
    <property type="match status" value="1"/>
</dbReference>
<dbReference type="Gene3D" id="3.30.70.1070">
    <property type="entry name" value="Sporulation related repeat"/>
    <property type="match status" value="1"/>
</dbReference>
<name>A0A0W0UK01_9GAMM</name>
<reference evidence="8 10" key="1">
    <citation type="submission" date="2015-11" db="EMBL/GenBank/DDBJ databases">
        <title>Genomic analysis of 38 Legionella species identifies large and diverse effector repertoires.</title>
        <authorList>
            <person name="Burstein D."/>
            <person name="Amaro F."/>
            <person name="Zusman T."/>
            <person name="Lifshitz Z."/>
            <person name="Cohen O."/>
            <person name="Gilbert J.A."/>
            <person name="Pupko T."/>
            <person name="Shuman H.A."/>
            <person name="Segal G."/>
        </authorList>
    </citation>
    <scope>NUCLEOTIDE SEQUENCE [LARGE SCALE GENOMIC DNA]</scope>
    <source>
        <strain evidence="8 10">JA-26-G1-E2</strain>
    </source>
</reference>
<dbReference type="HAMAP" id="MF_02071">
    <property type="entry name" value="RlpA"/>
    <property type="match status" value="1"/>
</dbReference>
<evidence type="ECO:0000256" key="4">
    <source>
        <dbReference type="HAMAP-Rule" id="MF_02071"/>
    </source>
</evidence>
<dbReference type="InterPro" id="IPR034718">
    <property type="entry name" value="RlpA"/>
</dbReference>
<dbReference type="Pfam" id="PF03330">
    <property type="entry name" value="DPBB_1"/>
    <property type="match status" value="1"/>
</dbReference>
<evidence type="ECO:0000313" key="9">
    <source>
        <dbReference type="EMBL" id="OCH98560.1"/>
    </source>
</evidence>
<dbReference type="GO" id="GO:0071555">
    <property type="term" value="P:cell wall organization"/>
    <property type="evidence" value="ECO:0007669"/>
    <property type="project" value="UniProtKB-KW"/>
</dbReference>
<gene>
    <name evidence="4 8" type="primary">rlpA</name>
    <name evidence="9" type="ORF">A8135_00515</name>
    <name evidence="8" type="ORF">Ljam_2433</name>
</gene>
<dbReference type="CDD" id="cd22268">
    <property type="entry name" value="DPBB_RlpA-like"/>
    <property type="match status" value="1"/>
</dbReference>
<sequence>MQFAFFIFFLLIGGCATSPTSMNSTGKLPRTKHIKATSTTKTPSRYTQEKDGAPKGPVPSSFKEVKPKSEPLSRYGNPDTYAVEGRTYEVLKNSSGYKARGIASWYGTKFHKQRTSSGDDYDMYAMTAAHKTLPLPTYVKVKNLSNGRVAVVKVNDRGPFRNDRVIDLSYAAATKLGLLPHGTAPVEIEALNIGKRVAHYYVQAGAFSSENLAVILQSKLAKLTPSPVLIEKYDHRFIVRVGPFATKQMTDSLKSKLAANGVNGAFALLR</sequence>
<keyword evidence="1" id="KW-0732">Signal</keyword>
<keyword evidence="2 4" id="KW-0456">Lyase</keyword>
<dbReference type="GO" id="GO:0008932">
    <property type="term" value="F:lytic endotransglycosylase activity"/>
    <property type="evidence" value="ECO:0007669"/>
    <property type="project" value="UniProtKB-UniRule"/>
</dbReference>
<dbReference type="GO" id="GO:0000270">
    <property type="term" value="P:peptidoglycan metabolic process"/>
    <property type="evidence" value="ECO:0007669"/>
    <property type="project" value="UniProtKB-UniRule"/>
</dbReference>
<dbReference type="InterPro" id="IPR036680">
    <property type="entry name" value="SPOR-like_sf"/>
</dbReference>
<keyword evidence="8" id="KW-0449">Lipoprotein</keyword>
<dbReference type="Pfam" id="PF05036">
    <property type="entry name" value="SPOR"/>
    <property type="match status" value="1"/>
</dbReference>
<comment type="caution">
    <text evidence="8">The sequence shown here is derived from an EMBL/GenBank/DDBJ whole genome shotgun (WGS) entry which is preliminary data.</text>
</comment>
<feature type="region of interest" description="Disordered" evidence="6">
    <location>
        <begin position="34"/>
        <end position="78"/>
    </location>
</feature>
<dbReference type="SUPFAM" id="SSF110997">
    <property type="entry name" value="Sporulation related repeat"/>
    <property type="match status" value="1"/>
</dbReference>
<evidence type="ECO:0000256" key="6">
    <source>
        <dbReference type="SAM" id="MobiDB-lite"/>
    </source>
</evidence>
<keyword evidence="11" id="KW-1185">Reference proteome</keyword>
<dbReference type="RefSeq" id="WP_058450284.1">
    <property type="nucleotide sequence ID" value="NZ_CAAAJF010000011.1"/>
</dbReference>
<evidence type="ECO:0000313" key="11">
    <source>
        <dbReference type="Proteomes" id="UP000093336"/>
    </source>
</evidence>
<evidence type="ECO:0000256" key="3">
    <source>
        <dbReference type="ARBA" id="ARBA00023316"/>
    </source>
</evidence>
<reference evidence="9 11" key="2">
    <citation type="submission" date="2016-05" db="EMBL/GenBank/DDBJ databases">
        <authorList>
            <person name="Prochazka B."/>
            <person name="Indra A."/>
            <person name="Hasenberger P."/>
            <person name="Blaschitz M."/>
            <person name="Wagner L."/>
            <person name="Wewalka G."/>
            <person name="Sorschag S."/>
            <person name="Schmid D."/>
            <person name="Ruppitsch W."/>
        </authorList>
    </citation>
    <scope>NUCLEOTIDE SEQUENCE [LARGE SCALE GENOMIC DNA]</scope>
    <source>
        <strain evidence="9 11">974010_12</strain>
    </source>
</reference>
<dbReference type="PANTHER" id="PTHR34183">
    <property type="entry name" value="ENDOLYTIC PEPTIDOGLYCAN TRANSGLYCOSYLASE RLPA"/>
    <property type="match status" value="1"/>
</dbReference>
<dbReference type="Proteomes" id="UP000054715">
    <property type="component" value="Unassembled WGS sequence"/>
</dbReference>
<dbReference type="PANTHER" id="PTHR34183:SF1">
    <property type="entry name" value="ENDOLYTIC PEPTIDOGLYCAN TRANSGLYCOSYLASE RLPA"/>
    <property type="match status" value="1"/>
</dbReference>